<evidence type="ECO:0000313" key="2">
    <source>
        <dbReference type="WBParaSite" id="ALUE_0000434701-mRNA-1"/>
    </source>
</evidence>
<reference evidence="2" key="1">
    <citation type="submission" date="2017-02" db="UniProtKB">
        <authorList>
            <consortium name="WormBaseParasite"/>
        </authorList>
    </citation>
    <scope>IDENTIFICATION</scope>
</reference>
<dbReference type="WBParaSite" id="ALUE_0000434701-mRNA-1">
    <property type="protein sequence ID" value="ALUE_0000434701-mRNA-1"/>
    <property type="gene ID" value="ALUE_0000434701"/>
</dbReference>
<keyword evidence="1" id="KW-1185">Reference proteome</keyword>
<sequence length="67" mass="7516">MGEGNAHASSEITIKEATKGAMPGGCRKFWAAERVCRTRKWETMDAPTNEFLQRMSRVVSAIQRTTK</sequence>
<evidence type="ECO:0000313" key="1">
    <source>
        <dbReference type="Proteomes" id="UP000036681"/>
    </source>
</evidence>
<accession>A0A0M3HQG8</accession>
<name>A0A0M3HQG8_ASCLU</name>
<dbReference type="Proteomes" id="UP000036681">
    <property type="component" value="Unplaced"/>
</dbReference>
<organism evidence="1 2">
    <name type="scientific">Ascaris lumbricoides</name>
    <name type="common">Giant roundworm</name>
    <dbReference type="NCBI Taxonomy" id="6252"/>
    <lineage>
        <taxon>Eukaryota</taxon>
        <taxon>Metazoa</taxon>
        <taxon>Ecdysozoa</taxon>
        <taxon>Nematoda</taxon>
        <taxon>Chromadorea</taxon>
        <taxon>Rhabditida</taxon>
        <taxon>Spirurina</taxon>
        <taxon>Ascaridomorpha</taxon>
        <taxon>Ascaridoidea</taxon>
        <taxon>Ascarididae</taxon>
        <taxon>Ascaris</taxon>
    </lineage>
</organism>
<protein>
    <submittedName>
        <fullName evidence="2">Uncharacterized protein</fullName>
    </submittedName>
</protein>
<dbReference type="AlphaFoldDB" id="A0A0M3HQG8"/>
<proteinExistence type="predicted"/>